<dbReference type="Gene3D" id="1.10.1760.20">
    <property type="match status" value="1"/>
</dbReference>
<keyword evidence="2" id="KW-1003">Cell membrane</keyword>
<name>A0A1H9V308_9RHOB</name>
<dbReference type="STRING" id="641238.SAMN04490244_106220"/>
<keyword evidence="5" id="KW-1185">Reference proteome</keyword>
<reference evidence="4 5" key="1">
    <citation type="submission" date="2016-10" db="EMBL/GenBank/DDBJ databases">
        <authorList>
            <person name="de Groot N.N."/>
        </authorList>
    </citation>
    <scope>NUCLEOTIDE SEQUENCE [LARGE SCALE GENOMIC DNA]</scope>
    <source>
        <strain evidence="4 5">DSM 23042</strain>
    </source>
</reference>
<evidence type="ECO:0000256" key="2">
    <source>
        <dbReference type="PIRNR" id="PIRNR016661"/>
    </source>
</evidence>
<comment type="subcellular location">
    <subcellularLocation>
        <location evidence="2">Cell membrane</location>
        <topology evidence="2">Multi-pass membrane protein</topology>
    </subcellularLocation>
</comment>
<evidence type="ECO:0000256" key="1">
    <source>
        <dbReference type="ARBA" id="ARBA00010692"/>
    </source>
</evidence>
<dbReference type="Pfam" id="PF02632">
    <property type="entry name" value="BioY"/>
    <property type="match status" value="1"/>
</dbReference>
<sequence>MSNDIPLSRAAGLQSLPVKAFMVVAGSALIAISAQVSVPMFPVPMSLQTLAISMIGLTFGARLAAVTLLAYLAQGAAGLPVFAGGHSAPALIGPTAGFLYGFVAMAWLTGFLAERGMARGFGRLFIAAFIPATLLFVPGVAWLWAATPLDFGGAMNAGAIPFLLGDVVKSTLAALAVAGGWSLLGRR</sequence>
<dbReference type="RefSeq" id="WP_092693897.1">
    <property type="nucleotide sequence ID" value="NZ_CBDDGO010000004.1"/>
</dbReference>
<protein>
    <recommendedName>
        <fullName evidence="2">Biotin transporter</fullName>
    </recommendedName>
</protein>
<feature type="transmembrane region" description="Helical" evidence="3">
    <location>
        <begin position="50"/>
        <end position="71"/>
    </location>
</feature>
<keyword evidence="2" id="KW-0813">Transport</keyword>
<dbReference type="PANTHER" id="PTHR34295">
    <property type="entry name" value="BIOTIN TRANSPORTER BIOY"/>
    <property type="match status" value="1"/>
</dbReference>
<organism evidence="4 5">
    <name type="scientific">Tranquillimonas rosea</name>
    <dbReference type="NCBI Taxonomy" id="641238"/>
    <lineage>
        <taxon>Bacteria</taxon>
        <taxon>Pseudomonadati</taxon>
        <taxon>Pseudomonadota</taxon>
        <taxon>Alphaproteobacteria</taxon>
        <taxon>Rhodobacterales</taxon>
        <taxon>Roseobacteraceae</taxon>
        <taxon>Tranquillimonas</taxon>
    </lineage>
</organism>
<dbReference type="InterPro" id="IPR003784">
    <property type="entry name" value="BioY"/>
</dbReference>
<evidence type="ECO:0000256" key="3">
    <source>
        <dbReference type="SAM" id="Phobius"/>
    </source>
</evidence>
<evidence type="ECO:0000313" key="4">
    <source>
        <dbReference type="EMBL" id="SES16210.1"/>
    </source>
</evidence>
<dbReference type="PANTHER" id="PTHR34295:SF1">
    <property type="entry name" value="BIOTIN TRANSPORTER BIOY"/>
    <property type="match status" value="1"/>
</dbReference>
<accession>A0A1H9V308</accession>
<dbReference type="GO" id="GO:0015225">
    <property type="term" value="F:biotin transmembrane transporter activity"/>
    <property type="evidence" value="ECO:0007669"/>
    <property type="project" value="UniProtKB-UniRule"/>
</dbReference>
<keyword evidence="3" id="KW-0812">Transmembrane</keyword>
<keyword evidence="3" id="KW-1133">Transmembrane helix</keyword>
<dbReference type="Proteomes" id="UP000198885">
    <property type="component" value="Unassembled WGS sequence"/>
</dbReference>
<evidence type="ECO:0000313" key="5">
    <source>
        <dbReference type="Proteomes" id="UP000198885"/>
    </source>
</evidence>
<comment type="similarity">
    <text evidence="1 2">Belongs to the BioY family.</text>
</comment>
<feature type="transmembrane region" description="Helical" evidence="3">
    <location>
        <begin position="91"/>
        <end position="112"/>
    </location>
</feature>
<feature type="transmembrane region" description="Helical" evidence="3">
    <location>
        <begin position="157"/>
        <end position="184"/>
    </location>
</feature>
<feature type="transmembrane region" description="Helical" evidence="3">
    <location>
        <begin position="20"/>
        <end position="38"/>
    </location>
</feature>
<proteinExistence type="inferred from homology"/>
<dbReference type="EMBL" id="FOGU01000006">
    <property type="protein sequence ID" value="SES16210.1"/>
    <property type="molecule type" value="Genomic_DNA"/>
</dbReference>
<keyword evidence="2 3" id="KW-0472">Membrane</keyword>
<dbReference type="PIRSF" id="PIRSF016661">
    <property type="entry name" value="BioY"/>
    <property type="match status" value="1"/>
</dbReference>
<feature type="transmembrane region" description="Helical" evidence="3">
    <location>
        <begin position="124"/>
        <end position="145"/>
    </location>
</feature>
<gene>
    <name evidence="4" type="ORF">SAMN04490244_106220</name>
</gene>
<dbReference type="OrthoDB" id="9803495at2"/>
<dbReference type="AlphaFoldDB" id="A0A1H9V308"/>
<dbReference type="GO" id="GO:0005886">
    <property type="term" value="C:plasma membrane"/>
    <property type="evidence" value="ECO:0007669"/>
    <property type="project" value="UniProtKB-SubCell"/>
</dbReference>